<evidence type="ECO:0000313" key="1">
    <source>
        <dbReference type="EMBL" id="KMZ84481.1"/>
    </source>
</evidence>
<reference evidence="1 2" key="1">
    <citation type="submission" date="2011-08" db="EMBL/GenBank/DDBJ databases">
        <title>The Genome Sequence of Plasmodium vivax Brazil I.</title>
        <authorList>
            <consortium name="The Broad Institute Genome Sequencing Platform"/>
            <consortium name="The Broad Institute Genome Sequencing Center for Infectious Disease"/>
            <person name="Neafsey D."/>
            <person name="Carlton J."/>
            <person name="Barnwell J."/>
            <person name="Collins W."/>
            <person name="Escalante A."/>
            <person name="Mullikin J."/>
            <person name="Saul A."/>
            <person name="Guigo R."/>
            <person name="Camara F."/>
            <person name="Young S.K."/>
            <person name="Zeng Q."/>
            <person name="Gargeya S."/>
            <person name="Fitzgerald M."/>
            <person name="Haas B."/>
            <person name="Abouelleil A."/>
            <person name="Alvarado L."/>
            <person name="Arachchi H.M."/>
            <person name="Berlin A."/>
            <person name="Brown A."/>
            <person name="Chapman S.B."/>
            <person name="Chen Z."/>
            <person name="Dunbar C."/>
            <person name="Freedman E."/>
            <person name="Gearin G."/>
            <person name="Gellesch M."/>
            <person name="Goldberg J."/>
            <person name="Griggs A."/>
            <person name="Gujja S."/>
            <person name="Heiman D."/>
            <person name="Howarth C."/>
            <person name="Larson L."/>
            <person name="Lui A."/>
            <person name="MacDonald P.J.P."/>
            <person name="Montmayeur A."/>
            <person name="Murphy C."/>
            <person name="Neiman D."/>
            <person name="Pearson M."/>
            <person name="Priest M."/>
            <person name="Roberts A."/>
            <person name="Saif S."/>
            <person name="Shea T."/>
            <person name="Shenoy N."/>
            <person name="Sisk P."/>
            <person name="Stolte C."/>
            <person name="Sykes S."/>
            <person name="Wortman J."/>
            <person name="Nusbaum C."/>
            <person name="Birren B."/>
        </authorList>
    </citation>
    <scope>NUCLEOTIDE SEQUENCE [LARGE SCALE GENOMIC DNA]</scope>
    <source>
        <strain evidence="1 2">Brazil I</strain>
    </source>
</reference>
<name>A0A0J9SNY1_PLAV1</name>
<proteinExistence type="predicted"/>
<gene>
    <name evidence="1" type="ORF">PVBG_00261</name>
</gene>
<organism evidence="1 2">
    <name type="scientific">Plasmodium vivax (strain Brazil I)</name>
    <dbReference type="NCBI Taxonomy" id="1033975"/>
    <lineage>
        <taxon>Eukaryota</taxon>
        <taxon>Sar</taxon>
        <taxon>Alveolata</taxon>
        <taxon>Apicomplexa</taxon>
        <taxon>Aconoidasida</taxon>
        <taxon>Haemosporida</taxon>
        <taxon>Plasmodiidae</taxon>
        <taxon>Plasmodium</taxon>
        <taxon>Plasmodium (Plasmodium)</taxon>
    </lineage>
</organism>
<sequence length="317" mass="37041">MSIPQYIEILKNPRVNLRNVPICTYTHAKKRKKKLAHLKRQIHTLPHPLVSHFLKMDQGVEKLLNQINDLESKNRLICMQIEEMKTTEKELQKSEKELVSDIESICKQLKSMEKEEIELNNDITRVNLICKNVEATLHNEFVKVEIAAQKINQVYCHEESEKNINTDLGKSTDKVKDCLNKMNHSNEDLTVLKEVRKKNFLLNNISIEDLYEIYEDTKEQYQENSFKNQCHKITIVDYKTHSYFCNPTHLIHMTNMLTEKVKASAPDQNFNFASLASYFGLNEGRKKERIENFGLSELNKIMINHYKAKKINVSSSA</sequence>
<protein>
    <submittedName>
        <fullName evidence="1">Uncharacterized protein</fullName>
    </submittedName>
</protein>
<accession>A0A0J9SNY1</accession>
<evidence type="ECO:0000313" key="2">
    <source>
        <dbReference type="Proteomes" id="UP000053327"/>
    </source>
</evidence>
<dbReference type="AlphaFoldDB" id="A0A0J9SNY1"/>
<dbReference type="OrthoDB" id="369888at2759"/>
<dbReference type="Proteomes" id="UP000053327">
    <property type="component" value="Unassembled WGS sequence"/>
</dbReference>
<dbReference type="EMBL" id="KQ234858">
    <property type="protein sequence ID" value="KMZ84481.1"/>
    <property type="molecule type" value="Genomic_DNA"/>
</dbReference>